<protein>
    <submittedName>
        <fullName evidence="5">HBR010Cp</fullName>
    </submittedName>
</protein>
<evidence type="ECO:0000256" key="4">
    <source>
        <dbReference type="RuleBase" id="RU003631"/>
    </source>
</evidence>
<dbReference type="EMBL" id="CP014242">
    <property type="protein sequence ID" value="AMD18911.1"/>
    <property type="molecule type" value="Genomic_DNA"/>
</dbReference>
<dbReference type="GO" id="GO:0003735">
    <property type="term" value="F:structural constituent of ribosome"/>
    <property type="evidence" value="ECO:0007669"/>
    <property type="project" value="InterPro"/>
</dbReference>
<dbReference type="NCBIfam" id="TIGR01011">
    <property type="entry name" value="rpsB_bact"/>
    <property type="match status" value="1"/>
</dbReference>
<reference evidence="5 6" key="1">
    <citation type="submission" date="2016-01" db="EMBL/GenBank/DDBJ databases">
        <title>Genome sequence of the yeast Holleya sinecauda.</title>
        <authorList>
            <person name="Dietrich F.S."/>
        </authorList>
    </citation>
    <scope>NUCLEOTIDE SEQUENCE [LARGE SCALE GENOMIC DNA]</scope>
    <source>
        <strain evidence="5 6">ATCC 58844</strain>
    </source>
</reference>
<dbReference type="HAMAP" id="MF_00291_B">
    <property type="entry name" value="Ribosomal_uS2_B"/>
    <property type="match status" value="1"/>
</dbReference>
<dbReference type="SUPFAM" id="SSF52313">
    <property type="entry name" value="Ribosomal protein S2"/>
    <property type="match status" value="1"/>
</dbReference>
<dbReference type="AlphaFoldDB" id="A0A109UWL2"/>
<organism evidence="5 6">
    <name type="scientific">Eremothecium sinecaudum</name>
    <dbReference type="NCBI Taxonomy" id="45286"/>
    <lineage>
        <taxon>Eukaryota</taxon>
        <taxon>Fungi</taxon>
        <taxon>Dikarya</taxon>
        <taxon>Ascomycota</taxon>
        <taxon>Saccharomycotina</taxon>
        <taxon>Saccharomycetes</taxon>
        <taxon>Saccharomycetales</taxon>
        <taxon>Saccharomycetaceae</taxon>
        <taxon>Eremothecium</taxon>
    </lineage>
</organism>
<evidence type="ECO:0000256" key="3">
    <source>
        <dbReference type="ARBA" id="ARBA00023274"/>
    </source>
</evidence>
<dbReference type="InterPro" id="IPR018130">
    <property type="entry name" value="Ribosomal_uS2_CS"/>
</dbReference>
<accession>A0A109UWL2</accession>
<dbReference type="STRING" id="45286.A0A109UWL2"/>
<dbReference type="Gene3D" id="3.40.50.10490">
    <property type="entry name" value="Glucose-6-phosphate isomerase like protein, domain 1"/>
    <property type="match status" value="1"/>
</dbReference>
<gene>
    <name evidence="5" type="ORF">AW171_hschr2438</name>
</gene>
<dbReference type="PANTHER" id="PTHR12534">
    <property type="entry name" value="30S RIBOSOMAL PROTEIN S2 PROKARYOTIC AND ORGANELLAR"/>
    <property type="match status" value="1"/>
</dbReference>
<dbReference type="Pfam" id="PF00318">
    <property type="entry name" value="Ribosomal_S2"/>
    <property type="match status" value="1"/>
</dbReference>
<dbReference type="PANTHER" id="PTHR12534:SF0">
    <property type="entry name" value="SMALL RIBOSOMAL SUBUNIT PROTEIN US2M"/>
    <property type="match status" value="1"/>
</dbReference>
<dbReference type="GeneID" id="28722098"/>
<dbReference type="Proteomes" id="UP000243052">
    <property type="component" value="Chromosome ii"/>
</dbReference>
<dbReference type="PRINTS" id="PR00395">
    <property type="entry name" value="RIBOSOMALS2"/>
</dbReference>
<evidence type="ECO:0000256" key="2">
    <source>
        <dbReference type="ARBA" id="ARBA00022980"/>
    </source>
</evidence>
<evidence type="ECO:0000313" key="6">
    <source>
        <dbReference type="Proteomes" id="UP000243052"/>
    </source>
</evidence>
<proteinExistence type="inferred from homology"/>
<keyword evidence="6" id="KW-1185">Reference proteome</keyword>
<dbReference type="InterPro" id="IPR005706">
    <property type="entry name" value="Ribosomal_uS2_bac/mit/plastid"/>
</dbReference>
<dbReference type="OrthoDB" id="2320368at2759"/>
<dbReference type="RefSeq" id="XP_017985907.1">
    <property type="nucleotide sequence ID" value="XM_018130418.1"/>
</dbReference>
<evidence type="ECO:0000256" key="1">
    <source>
        <dbReference type="ARBA" id="ARBA00006242"/>
    </source>
</evidence>
<evidence type="ECO:0000313" key="5">
    <source>
        <dbReference type="EMBL" id="AMD18911.1"/>
    </source>
</evidence>
<name>A0A109UWL2_9SACH</name>
<dbReference type="GO" id="GO:0005763">
    <property type="term" value="C:mitochondrial small ribosomal subunit"/>
    <property type="evidence" value="ECO:0007669"/>
    <property type="project" value="TreeGrafter"/>
</dbReference>
<comment type="similarity">
    <text evidence="1 4">Belongs to the universal ribosomal protein uS2 family.</text>
</comment>
<dbReference type="CDD" id="cd01425">
    <property type="entry name" value="RPS2"/>
    <property type="match status" value="1"/>
</dbReference>
<dbReference type="PROSITE" id="PS00963">
    <property type="entry name" value="RIBOSOMAL_S2_2"/>
    <property type="match status" value="1"/>
</dbReference>
<sequence length="394" mass="43801">MSFKLSACEIVTKTLQCRGSRIRKFSSDAAGNPATEETGNELLVERRGEFNNQLLSIIKSLRTVPEELVGKMDGEPNGEIKEKEQQLDEKLTAFLRNYSNHTSSTKQDGKNLIFDDKIRKSSSQKSFPYLVSSGVGKPYSKQELFVRQLKHASSTAKLGANIKNVYFPHNDIFHPPSVEDVSVKKLMAAGVHLGQSTSLWRPSTQPFIYGEYKDIHLIDLTKTLSCLKRAAHVIEGVAENGGIILFLGTREGQKRVIQKAAERLNGYYVSSRWIPGTLTNPTEISSIWERHEVDYYGNPTGRKLTDEESVSIVKPDLLVVLNPTENRIALLEAMKTRVPTIGIIDTDSEPSMVTYPIPGNDDSLRSVSLLVSVLAKAGQKGLKNRLSKTVDLLQ</sequence>
<keyword evidence="2 4" id="KW-0689">Ribosomal protein</keyword>
<dbReference type="InterPro" id="IPR001865">
    <property type="entry name" value="Ribosomal_uS2"/>
</dbReference>
<dbReference type="InterPro" id="IPR023591">
    <property type="entry name" value="Ribosomal_uS2_flav_dom_sf"/>
</dbReference>
<dbReference type="FunFam" id="3.40.50.10490:FF:000055">
    <property type="entry name" value="Mitochondrial ribosomal protein"/>
    <property type="match status" value="1"/>
</dbReference>
<dbReference type="GO" id="GO:0006412">
    <property type="term" value="P:translation"/>
    <property type="evidence" value="ECO:0007669"/>
    <property type="project" value="InterPro"/>
</dbReference>
<keyword evidence="3 4" id="KW-0687">Ribonucleoprotein</keyword>
<dbReference type="PROSITE" id="PS00962">
    <property type="entry name" value="RIBOSOMAL_S2_1"/>
    <property type="match status" value="1"/>
</dbReference>